<protein>
    <submittedName>
        <fullName evidence="2">Uncharacterized protein</fullName>
    </submittedName>
</protein>
<keyword evidence="3" id="KW-1185">Reference proteome</keyword>
<reference evidence="2" key="1">
    <citation type="submission" date="2020-05" db="EMBL/GenBank/DDBJ databases">
        <title>WGS assembly of Panicum virgatum.</title>
        <authorList>
            <person name="Lovell J.T."/>
            <person name="Jenkins J."/>
            <person name="Shu S."/>
            <person name="Juenger T.E."/>
            <person name="Schmutz J."/>
        </authorList>
    </citation>
    <scope>NUCLEOTIDE SEQUENCE</scope>
    <source>
        <strain evidence="2">AP13</strain>
    </source>
</reference>
<dbReference type="EMBL" id="CM029051">
    <property type="protein sequence ID" value="KAG2560507.1"/>
    <property type="molecule type" value="Genomic_DNA"/>
</dbReference>
<proteinExistence type="predicted"/>
<evidence type="ECO:0000313" key="2">
    <source>
        <dbReference type="EMBL" id="KAG2560507.1"/>
    </source>
</evidence>
<feature type="region of interest" description="Disordered" evidence="1">
    <location>
        <begin position="48"/>
        <end position="127"/>
    </location>
</feature>
<gene>
    <name evidence="2" type="ORF">PVAP13_8KG064784</name>
</gene>
<dbReference type="Proteomes" id="UP000823388">
    <property type="component" value="Chromosome 8K"/>
</dbReference>
<sequence>MTGLRRVVPPPAMAATPAKPAFAATPACLRRHMCAAHRPCAAPPSRLLRVASPSSRPRHATTACAAGRRPRPPSGHPHECPNPCTGPHEEEFPRGRSSSAHAVAELVRVKGRGEGGGQQGRWVGPRD</sequence>
<accession>A0A8T0PE07</accession>
<organism evidence="2 3">
    <name type="scientific">Panicum virgatum</name>
    <name type="common">Blackwell switchgrass</name>
    <dbReference type="NCBI Taxonomy" id="38727"/>
    <lineage>
        <taxon>Eukaryota</taxon>
        <taxon>Viridiplantae</taxon>
        <taxon>Streptophyta</taxon>
        <taxon>Embryophyta</taxon>
        <taxon>Tracheophyta</taxon>
        <taxon>Spermatophyta</taxon>
        <taxon>Magnoliopsida</taxon>
        <taxon>Liliopsida</taxon>
        <taxon>Poales</taxon>
        <taxon>Poaceae</taxon>
        <taxon>PACMAD clade</taxon>
        <taxon>Panicoideae</taxon>
        <taxon>Panicodae</taxon>
        <taxon>Paniceae</taxon>
        <taxon>Panicinae</taxon>
        <taxon>Panicum</taxon>
        <taxon>Panicum sect. Hiantes</taxon>
    </lineage>
</organism>
<evidence type="ECO:0000313" key="3">
    <source>
        <dbReference type="Proteomes" id="UP000823388"/>
    </source>
</evidence>
<name>A0A8T0PE07_PANVG</name>
<comment type="caution">
    <text evidence="2">The sequence shown here is derived from an EMBL/GenBank/DDBJ whole genome shotgun (WGS) entry which is preliminary data.</text>
</comment>
<evidence type="ECO:0000256" key="1">
    <source>
        <dbReference type="SAM" id="MobiDB-lite"/>
    </source>
</evidence>
<dbReference type="AlphaFoldDB" id="A0A8T0PE07"/>